<comment type="caution">
    <text evidence="2">The sequence shown here is derived from an EMBL/GenBank/DDBJ whole genome shotgun (WGS) entry which is preliminary data.</text>
</comment>
<dbReference type="AlphaFoldDB" id="E8M3H4"/>
<evidence type="ECO:0000256" key="1">
    <source>
        <dbReference type="SAM" id="Phobius"/>
    </source>
</evidence>
<keyword evidence="1" id="KW-0812">Transmembrane</keyword>
<keyword evidence="1" id="KW-1133">Transmembrane helix</keyword>
<reference evidence="2 3" key="1">
    <citation type="journal article" date="2012" name="Int. J. Syst. Evol. Microbiol.">
        <title>Vibrio caribbeanicus sp. nov., isolated from the marine sponge Scleritoderma cyanea.</title>
        <authorList>
            <person name="Hoffmann M."/>
            <person name="Monday S.R."/>
            <person name="Allard M.W."/>
            <person name="Strain E.A."/>
            <person name="Whittaker P."/>
            <person name="Naum M."/>
            <person name="McCarthy P.J."/>
            <person name="Lopez J.V."/>
            <person name="Fischer M."/>
            <person name="Brown E.W."/>
        </authorList>
    </citation>
    <scope>NUCLEOTIDE SEQUENCE [LARGE SCALE GENOMIC DNA]</scope>
    <source>
        <strain evidence="3">DSMZ 21326</strain>
    </source>
</reference>
<gene>
    <name evidence="2" type="ORF">VISI1226_11876</name>
</gene>
<protein>
    <submittedName>
        <fullName evidence="2">Uncharacterized protein</fullName>
    </submittedName>
</protein>
<proteinExistence type="predicted"/>
<dbReference type="Proteomes" id="UP000006228">
    <property type="component" value="Unassembled WGS sequence"/>
</dbReference>
<organism evidence="2 3">
    <name type="scientific">Vibrio sinaloensis DSM 21326</name>
    <dbReference type="NCBI Taxonomy" id="945550"/>
    <lineage>
        <taxon>Bacteria</taxon>
        <taxon>Pseudomonadati</taxon>
        <taxon>Pseudomonadota</taxon>
        <taxon>Gammaproteobacteria</taxon>
        <taxon>Vibrionales</taxon>
        <taxon>Vibrionaceae</taxon>
        <taxon>Vibrio</taxon>
        <taxon>Vibrio oreintalis group</taxon>
    </lineage>
</organism>
<evidence type="ECO:0000313" key="2">
    <source>
        <dbReference type="EMBL" id="EGA71480.1"/>
    </source>
</evidence>
<sequence>MEVLEEGELSPFGLKWSLPLAVYLFIQMHFAINVLCRMAFALFCRVVSKNNLIATLNIWYYSIMEGYCESFVLSPLAPLQTSL</sequence>
<evidence type="ECO:0000313" key="3">
    <source>
        <dbReference type="Proteomes" id="UP000006228"/>
    </source>
</evidence>
<keyword evidence="1" id="KW-0472">Membrane</keyword>
<name>E8M3H4_PHOS4</name>
<accession>E8M3H4</accession>
<dbReference type="EMBL" id="AEVT01000018">
    <property type="protein sequence ID" value="EGA71480.1"/>
    <property type="molecule type" value="Genomic_DNA"/>
</dbReference>
<feature type="transmembrane region" description="Helical" evidence="1">
    <location>
        <begin position="20"/>
        <end position="43"/>
    </location>
</feature>